<sequence>MKNASIDAEQRTGDNGSGDNNENDNVSENEREANILKKSLCLSKNMFVGNDILTPFNYSLLAYDTNINDRIVKIQQNEDKRIKDLKEISTLAIANGNTTESHEEMYKENELNSRKQHLRENVIKKLTSIKVNINMKEMDEYSSVKKLYLKKIEKDDSQKGKERRKKKKRSSIISSIINDDTVTHDDIGHDLNYMNAGLITNQMEKLGKNNNEENRILPFVNQTRDEVHSGPIIKKSDDSVLSSDALKNIKTLDIYKKIKKPKWHFPYTLYRVILGHSGWVNCVDVDISNEWFATGANDRLIKIWDLATCKLKLTLTGHINSIRDIKISKKNPYLFSCGEDNRVKCWDLEYNKVIRDYHGHLSGVYCLSLHPSLDILMSGGRDSVVRVWDIRTKSSIFVLSGHTGTIMSLCSQSVEPQVVSGSQDKMIRLWDLNNGKCRIALTHHKKSIRSLSIHPFEYSFCSCGTDNVKVWCGADAEFDRNITGFNSIINCSLIKQDSYFSDSSILILGSNNGQLHFYDWSSGYKYDTLSNKVVPGTVECEDSTLAMAFDKSESRLITTHGDKSIKIWRENEDATPENFPIRWNPYESFKF</sequence>
<dbReference type="InterPro" id="IPR019775">
    <property type="entry name" value="WD40_repeat_CS"/>
</dbReference>
<dbReference type="PANTHER" id="PTHR19923">
    <property type="entry name" value="WD40 REPEAT PROTEINPRL1/PRL2-RELATED"/>
    <property type="match status" value="1"/>
</dbReference>
<protein>
    <submittedName>
        <fullName evidence="6">Uncharacterized protein</fullName>
    </submittedName>
</protein>
<keyword evidence="1 4" id="KW-0853">WD repeat</keyword>
<dbReference type="Proteomes" id="UP000030640">
    <property type="component" value="Unassembled WGS sequence"/>
</dbReference>
<dbReference type="PROSITE" id="PS50294">
    <property type="entry name" value="WD_REPEATS_REGION"/>
    <property type="match status" value="4"/>
</dbReference>
<dbReference type="OrthoDB" id="10256122at2759"/>
<reference evidence="6 7" key="1">
    <citation type="submission" date="2013-02" db="EMBL/GenBank/DDBJ databases">
        <title>The Genome Sequence of Plasmodium inui San Antonio 1.</title>
        <authorList>
            <consortium name="The Broad Institute Genome Sequencing Platform"/>
            <consortium name="The Broad Institute Genome Sequencing Center for Infectious Disease"/>
            <person name="Neafsey D."/>
            <person name="Cheeseman I."/>
            <person name="Volkman S."/>
            <person name="Adams J."/>
            <person name="Walker B."/>
            <person name="Young S.K."/>
            <person name="Zeng Q."/>
            <person name="Gargeya S."/>
            <person name="Fitzgerald M."/>
            <person name="Haas B."/>
            <person name="Abouelleil A."/>
            <person name="Alvarado L."/>
            <person name="Arachchi H.M."/>
            <person name="Berlin A.M."/>
            <person name="Chapman S.B."/>
            <person name="Dewar J."/>
            <person name="Goldberg J."/>
            <person name="Griggs A."/>
            <person name="Gujja S."/>
            <person name="Hansen M."/>
            <person name="Howarth C."/>
            <person name="Imamovic A."/>
            <person name="Larimer J."/>
            <person name="McCowan C."/>
            <person name="Murphy C."/>
            <person name="Neiman D."/>
            <person name="Pearson M."/>
            <person name="Priest M."/>
            <person name="Roberts A."/>
            <person name="Saif S."/>
            <person name="Shea T."/>
            <person name="Sisk P."/>
            <person name="Sykes S."/>
            <person name="Wortman J."/>
            <person name="Nusbaum C."/>
            <person name="Birren B."/>
        </authorList>
    </citation>
    <scope>NUCLEOTIDE SEQUENCE [LARGE SCALE GENOMIC DNA]</scope>
    <source>
        <strain evidence="6 7">San Antonio 1</strain>
    </source>
</reference>
<dbReference type="GO" id="GO:0000398">
    <property type="term" value="P:mRNA splicing, via spliceosome"/>
    <property type="evidence" value="ECO:0007669"/>
    <property type="project" value="InterPro"/>
</dbReference>
<dbReference type="Pfam" id="PF00400">
    <property type="entry name" value="WD40"/>
    <property type="match status" value="5"/>
</dbReference>
<dbReference type="GO" id="GO:0071011">
    <property type="term" value="C:precatalytic spliceosome"/>
    <property type="evidence" value="ECO:0007669"/>
    <property type="project" value="TreeGrafter"/>
</dbReference>
<dbReference type="AlphaFoldDB" id="W6ZZ06"/>
<dbReference type="PANTHER" id="PTHR19923:SF0">
    <property type="entry name" value="PLEIOTROPIC REGULATOR 1"/>
    <property type="match status" value="1"/>
</dbReference>
<dbReference type="CDD" id="cd00200">
    <property type="entry name" value="WD40"/>
    <property type="match status" value="1"/>
</dbReference>
<dbReference type="InterPro" id="IPR001680">
    <property type="entry name" value="WD40_rpt"/>
</dbReference>
<feature type="repeat" description="WD" evidence="4">
    <location>
        <begin position="315"/>
        <end position="356"/>
    </location>
</feature>
<proteinExistence type="inferred from homology"/>
<dbReference type="InterPro" id="IPR045241">
    <property type="entry name" value="Prp46/PLRG1-like"/>
</dbReference>
<dbReference type="InterPro" id="IPR036322">
    <property type="entry name" value="WD40_repeat_dom_sf"/>
</dbReference>
<dbReference type="GeneID" id="20040338"/>
<organism evidence="6 7">
    <name type="scientific">Plasmodium inui San Antonio 1</name>
    <dbReference type="NCBI Taxonomy" id="1237626"/>
    <lineage>
        <taxon>Eukaryota</taxon>
        <taxon>Sar</taxon>
        <taxon>Alveolata</taxon>
        <taxon>Apicomplexa</taxon>
        <taxon>Aconoidasida</taxon>
        <taxon>Haemosporida</taxon>
        <taxon>Plasmodiidae</taxon>
        <taxon>Plasmodium</taxon>
        <taxon>Plasmodium (Plasmodium)</taxon>
    </lineage>
</organism>
<evidence type="ECO:0000256" key="3">
    <source>
        <dbReference type="ARBA" id="ARBA00025726"/>
    </source>
</evidence>
<dbReference type="InterPro" id="IPR015943">
    <property type="entry name" value="WD40/YVTN_repeat-like_dom_sf"/>
</dbReference>
<keyword evidence="7" id="KW-1185">Reference proteome</keyword>
<dbReference type="VEuPathDB" id="PlasmoDB:C922_05064"/>
<feature type="repeat" description="WD" evidence="4">
    <location>
        <begin position="399"/>
        <end position="440"/>
    </location>
</feature>
<dbReference type="PROSITE" id="PS00678">
    <property type="entry name" value="WD_REPEATS_1"/>
    <property type="match status" value="2"/>
</dbReference>
<dbReference type="Gene3D" id="2.130.10.10">
    <property type="entry name" value="YVTN repeat-like/Quinoprotein amine dehydrogenase"/>
    <property type="match status" value="1"/>
</dbReference>
<accession>W6ZZ06</accession>
<feature type="repeat" description="WD" evidence="4">
    <location>
        <begin position="273"/>
        <end position="314"/>
    </location>
</feature>
<dbReference type="SMART" id="SM00320">
    <property type="entry name" value="WD40"/>
    <property type="match status" value="7"/>
</dbReference>
<dbReference type="RefSeq" id="XP_008818859.1">
    <property type="nucleotide sequence ID" value="XM_008820637.1"/>
</dbReference>
<evidence type="ECO:0000256" key="5">
    <source>
        <dbReference type="SAM" id="MobiDB-lite"/>
    </source>
</evidence>
<feature type="region of interest" description="Disordered" evidence="5">
    <location>
        <begin position="1"/>
        <end position="28"/>
    </location>
</feature>
<dbReference type="InterPro" id="IPR020472">
    <property type="entry name" value="WD40_PAC1"/>
</dbReference>
<dbReference type="FunFam" id="2.130.10.10:FF:000347">
    <property type="entry name" value="Pre-mRNA-splicing factor PRP46, putative"/>
    <property type="match status" value="1"/>
</dbReference>
<dbReference type="GO" id="GO:0000974">
    <property type="term" value="C:Prp19 complex"/>
    <property type="evidence" value="ECO:0007669"/>
    <property type="project" value="TreeGrafter"/>
</dbReference>
<dbReference type="EMBL" id="KI965495">
    <property type="protein sequence ID" value="EUD64548.1"/>
    <property type="molecule type" value="Genomic_DNA"/>
</dbReference>
<name>W6ZZ06_9APIC</name>
<gene>
    <name evidence="6" type="ORF">C922_05064</name>
</gene>
<keyword evidence="2" id="KW-0677">Repeat</keyword>
<feature type="repeat" description="WD" evidence="4">
    <location>
        <begin position="357"/>
        <end position="398"/>
    </location>
</feature>
<evidence type="ECO:0000313" key="7">
    <source>
        <dbReference type="Proteomes" id="UP000030640"/>
    </source>
</evidence>
<dbReference type="PRINTS" id="PR00320">
    <property type="entry name" value="GPROTEINBRPT"/>
</dbReference>
<dbReference type="SUPFAM" id="SSF50978">
    <property type="entry name" value="WD40 repeat-like"/>
    <property type="match status" value="1"/>
</dbReference>
<comment type="similarity">
    <text evidence="3">Belongs to the WD repeat PRL1/PRL2 family.</text>
</comment>
<evidence type="ECO:0000256" key="4">
    <source>
        <dbReference type="PROSITE-ProRule" id="PRU00221"/>
    </source>
</evidence>
<evidence type="ECO:0000313" key="6">
    <source>
        <dbReference type="EMBL" id="EUD64548.1"/>
    </source>
</evidence>
<evidence type="ECO:0000256" key="1">
    <source>
        <dbReference type="ARBA" id="ARBA00022574"/>
    </source>
</evidence>
<dbReference type="PROSITE" id="PS50082">
    <property type="entry name" value="WD_REPEATS_2"/>
    <property type="match status" value="4"/>
</dbReference>
<dbReference type="GO" id="GO:0071013">
    <property type="term" value="C:catalytic step 2 spliceosome"/>
    <property type="evidence" value="ECO:0007669"/>
    <property type="project" value="TreeGrafter"/>
</dbReference>
<evidence type="ECO:0000256" key="2">
    <source>
        <dbReference type="ARBA" id="ARBA00022737"/>
    </source>
</evidence>